<dbReference type="Proteomes" id="UP000326198">
    <property type="component" value="Unassembled WGS sequence"/>
</dbReference>
<dbReference type="PANTHER" id="PTHR37013">
    <property type="entry name" value="INTEGRAL MEMBRANE PROTEIN (AFU_ORTHOLOGUE AFUA_1G05950)-RELATED"/>
    <property type="match status" value="1"/>
</dbReference>
<evidence type="ECO:0000259" key="2">
    <source>
        <dbReference type="Pfam" id="PF24802"/>
    </source>
</evidence>
<keyword evidence="4" id="KW-1185">Reference proteome</keyword>
<accession>A0A5N7B8F4</accession>
<organism evidence="3 4">
    <name type="scientific">Aspergillus bertholletiae</name>
    <dbReference type="NCBI Taxonomy" id="1226010"/>
    <lineage>
        <taxon>Eukaryota</taxon>
        <taxon>Fungi</taxon>
        <taxon>Dikarya</taxon>
        <taxon>Ascomycota</taxon>
        <taxon>Pezizomycotina</taxon>
        <taxon>Eurotiomycetes</taxon>
        <taxon>Eurotiomycetidae</taxon>
        <taxon>Eurotiales</taxon>
        <taxon>Aspergillaceae</taxon>
        <taxon>Aspergillus</taxon>
        <taxon>Aspergillus subgen. Circumdati</taxon>
    </lineage>
</organism>
<dbReference type="AlphaFoldDB" id="A0A5N7B8F4"/>
<feature type="transmembrane region" description="Helical" evidence="1">
    <location>
        <begin position="157"/>
        <end position="182"/>
    </location>
</feature>
<dbReference type="Pfam" id="PF24802">
    <property type="entry name" value="DUF7703"/>
    <property type="match status" value="1"/>
</dbReference>
<evidence type="ECO:0000313" key="3">
    <source>
        <dbReference type="EMBL" id="KAE8378029.1"/>
    </source>
</evidence>
<feature type="transmembrane region" description="Helical" evidence="1">
    <location>
        <begin position="54"/>
        <end position="73"/>
    </location>
</feature>
<dbReference type="PANTHER" id="PTHR37013:SF5">
    <property type="entry name" value="INTEGRAL MEMBRANE PROTEIN"/>
    <property type="match status" value="1"/>
</dbReference>
<dbReference type="InterPro" id="IPR056120">
    <property type="entry name" value="DUF7703"/>
</dbReference>
<sequence length="316" mass="35297">MDTSSNEAAVRLQPLGGRATFTLKTTSVVFLSIGLYNAIELLILILANFRRHHGIYFWSLFLSTAIGVIPFSIGSIIDLYNLGPLWLLLVLIDIGWFVMVGGQSVVLYSRLHLVSRNDRVLLYLRYIIIVDTIILVTPMTIIYFTTAYVSPPVWARAFYIMEVTQIIWFSVQECVISTFWIVETAKLIRLRPGHDGRRNRTMYEILAINFAAISMDIALLALQFTGYYYVQVPLKAAVYSIKLKMEFAVLGKLVYLATANQVESAGLGMSPVTTSLDVIPSASPSSGTSKLHWPMTAACSYWKHTHKPNVASGGLM</sequence>
<dbReference type="EMBL" id="ML736214">
    <property type="protein sequence ID" value="KAE8378029.1"/>
    <property type="molecule type" value="Genomic_DNA"/>
</dbReference>
<reference evidence="3 4" key="1">
    <citation type="submission" date="2019-04" db="EMBL/GenBank/DDBJ databases">
        <title>Friends and foes A comparative genomics studyof 23 Aspergillus species from section Flavi.</title>
        <authorList>
            <consortium name="DOE Joint Genome Institute"/>
            <person name="Kjaerbolling I."/>
            <person name="Vesth T."/>
            <person name="Frisvad J.C."/>
            <person name="Nybo J.L."/>
            <person name="Theobald S."/>
            <person name="Kildgaard S."/>
            <person name="Isbrandt T."/>
            <person name="Kuo A."/>
            <person name="Sato A."/>
            <person name="Lyhne E.K."/>
            <person name="Kogle M.E."/>
            <person name="Wiebenga A."/>
            <person name="Kun R.S."/>
            <person name="Lubbers R.J."/>
            <person name="Makela M.R."/>
            <person name="Barry K."/>
            <person name="Chovatia M."/>
            <person name="Clum A."/>
            <person name="Daum C."/>
            <person name="Haridas S."/>
            <person name="He G."/>
            <person name="LaButti K."/>
            <person name="Lipzen A."/>
            <person name="Mondo S."/>
            <person name="Riley R."/>
            <person name="Salamov A."/>
            <person name="Simmons B.A."/>
            <person name="Magnuson J.K."/>
            <person name="Henrissat B."/>
            <person name="Mortensen U.H."/>
            <person name="Larsen T.O."/>
            <person name="Devries R.P."/>
            <person name="Grigoriev I.V."/>
            <person name="Machida M."/>
            <person name="Baker S.E."/>
            <person name="Andersen M.R."/>
        </authorList>
    </citation>
    <scope>NUCLEOTIDE SEQUENCE [LARGE SCALE GENOMIC DNA]</scope>
    <source>
        <strain evidence="3 4">IBT 29228</strain>
    </source>
</reference>
<feature type="transmembrane region" description="Helical" evidence="1">
    <location>
        <begin position="120"/>
        <end position="145"/>
    </location>
</feature>
<protein>
    <recommendedName>
        <fullName evidence="2">DUF7703 domain-containing protein</fullName>
    </recommendedName>
</protein>
<name>A0A5N7B8F4_9EURO</name>
<feature type="transmembrane region" description="Helical" evidence="1">
    <location>
        <begin position="28"/>
        <end position="47"/>
    </location>
</feature>
<keyword evidence="1" id="KW-0472">Membrane</keyword>
<feature type="domain" description="DUF7703" evidence="2">
    <location>
        <begin position="28"/>
        <end position="260"/>
    </location>
</feature>
<gene>
    <name evidence="3" type="ORF">BDV26DRAFT_199157</name>
</gene>
<dbReference type="OrthoDB" id="405906at2759"/>
<feature type="transmembrane region" description="Helical" evidence="1">
    <location>
        <begin position="85"/>
        <end position="108"/>
    </location>
</feature>
<keyword evidence="1" id="KW-0812">Transmembrane</keyword>
<evidence type="ECO:0000313" key="4">
    <source>
        <dbReference type="Proteomes" id="UP000326198"/>
    </source>
</evidence>
<keyword evidence="1" id="KW-1133">Transmembrane helix</keyword>
<feature type="transmembrane region" description="Helical" evidence="1">
    <location>
        <begin position="203"/>
        <end position="230"/>
    </location>
</feature>
<evidence type="ECO:0000256" key="1">
    <source>
        <dbReference type="SAM" id="Phobius"/>
    </source>
</evidence>
<proteinExistence type="predicted"/>